<dbReference type="Proteomes" id="UP000579281">
    <property type="component" value="Unassembled WGS sequence"/>
</dbReference>
<gene>
    <name evidence="3" type="ORF">HNQ80_002683</name>
</gene>
<reference evidence="3 4" key="1">
    <citation type="submission" date="2020-08" db="EMBL/GenBank/DDBJ databases">
        <title>Genomic Encyclopedia of Type Strains, Phase IV (KMG-IV): sequencing the most valuable type-strain genomes for metagenomic binning, comparative biology and taxonomic classification.</title>
        <authorList>
            <person name="Goeker M."/>
        </authorList>
    </citation>
    <scope>NUCLEOTIDE SEQUENCE [LARGE SCALE GENOMIC DNA]</scope>
    <source>
        <strain evidence="3 4">DSM 103526</strain>
    </source>
</reference>
<evidence type="ECO:0000259" key="2">
    <source>
        <dbReference type="Pfam" id="PF13739"/>
    </source>
</evidence>
<dbReference type="InterPro" id="IPR021729">
    <property type="entry name" value="DUF3298"/>
</dbReference>
<dbReference type="Pfam" id="PF11738">
    <property type="entry name" value="DUF3298"/>
    <property type="match status" value="1"/>
</dbReference>
<feature type="domain" description="Deacetylase PdaC" evidence="2">
    <location>
        <begin position="45"/>
        <end position="133"/>
    </location>
</feature>
<proteinExistence type="predicted"/>
<evidence type="ECO:0000259" key="1">
    <source>
        <dbReference type="Pfam" id="PF11738"/>
    </source>
</evidence>
<keyword evidence="4" id="KW-1185">Reference proteome</keyword>
<evidence type="ECO:0000313" key="4">
    <source>
        <dbReference type="Proteomes" id="UP000579281"/>
    </source>
</evidence>
<dbReference type="RefSeq" id="WP_184311110.1">
    <property type="nucleotide sequence ID" value="NZ_JACHEN010000016.1"/>
</dbReference>
<evidence type="ECO:0008006" key="5">
    <source>
        <dbReference type="Google" id="ProtNLM"/>
    </source>
</evidence>
<name>A0A841L2G1_9FIRM</name>
<feature type="domain" description="DUF3298" evidence="1">
    <location>
        <begin position="155"/>
        <end position="231"/>
    </location>
</feature>
<dbReference type="AlphaFoldDB" id="A0A841L2G1"/>
<dbReference type="Pfam" id="PF13739">
    <property type="entry name" value="PdaC"/>
    <property type="match status" value="1"/>
</dbReference>
<accession>A0A841L2G1</accession>
<evidence type="ECO:0000313" key="3">
    <source>
        <dbReference type="EMBL" id="MBB6216579.1"/>
    </source>
</evidence>
<dbReference type="InterPro" id="IPR025303">
    <property type="entry name" value="PdaC"/>
</dbReference>
<sequence>MRISSYFYTCPFLNHSYYTPYYLSMRSLPQNNPISVTTKRIAYQTPALITDLRIPILQGIKNISVQNAINNSVNEDASEFKREMETAAQDYADKARQEGKPIKPYVISSIYEVPYNRNNIISIAMVYHENIGGNNSYIKVPYNFNLITGKALALEDIFQPGINYKALIDREIRKQISAHRESYAPGTLERFKGVAADQPFYLENGNLVVFFGFNEIAPTEPQIPVFKIPLSSFGNAVKPTVLRSI</sequence>
<dbReference type="InterPro" id="IPR037126">
    <property type="entry name" value="PdaC/RsiV-like_sf"/>
</dbReference>
<dbReference type="Gene3D" id="3.30.565.40">
    <property type="entry name" value="Fervidobacterium nodosum Rt17-B1 like"/>
    <property type="match status" value="1"/>
</dbReference>
<dbReference type="EMBL" id="JACHEN010000016">
    <property type="protein sequence ID" value="MBB6216579.1"/>
    <property type="molecule type" value="Genomic_DNA"/>
</dbReference>
<protein>
    <recommendedName>
        <fullName evidence="5">DUF3298 domain-containing protein</fullName>
    </recommendedName>
</protein>
<dbReference type="Gene3D" id="3.90.640.20">
    <property type="entry name" value="Heat-shock cognate protein, ATPase"/>
    <property type="match status" value="1"/>
</dbReference>
<comment type="caution">
    <text evidence="3">The sequence shown here is derived from an EMBL/GenBank/DDBJ whole genome shotgun (WGS) entry which is preliminary data.</text>
</comment>
<organism evidence="3 4">
    <name type="scientific">Anaerosolibacter carboniphilus</name>
    <dbReference type="NCBI Taxonomy" id="1417629"/>
    <lineage>
        <taxon>Bacteria</taxon>
        <taxon>Bacillati</taxon>
        <taxon>Bacillota</taxon>
        <taxon>Clostridia</taxon>
        <taxon>Peptostreptococcales</taxon>
        <taxon>Thermotaleaceae</taxon>
        <taxon>Anaerosolibacter</taxon>
    </lineage>
</organism>